<feature type="region of interest" description="Disordered" evidence="1">
    <location>
        <begin position="196"/>
        <end position="219"/>
    </location>
</feature>
<dbReference type="EMBL" id="PVNL01000116">
    <property type="protein sequence ID" value="PRQ01325.1"/>
    <property type="molecule type" value="Genomic_DNA"/>
</dbReference>
<keyword evidence="2" id="KW-1133">Transmembrane helix</keyword>
<evidence type="ECO:0000313" key="3">
    <source>
        <dbReference type="EMBL" id="PRQ01325.1"/>
    </source>
</evidence>
<dbReference type="Proteomes" id="UP000238823">
    <property type="component" value="Unassembled WGS sequence"/>
</dbReference>
<evidence type="ECO:0000256" key="2">
    <source>
        <dbReference type="SAM" id="Phobius"/>
    </source>
</evidence>
<evidence type="ECO:0008006" key="5">
    <source>
        <dbReference type="Google" id="ProtNLM"/>
    </source>
</evidence>
<sequence>MLEAVSVPNRLQLIKVGMLLIGSVFAAGIGTRDLLLALRETEPTRLEIADFAETYADQDWLNVRGRVATEHAHVRPSTNRAHQGKNLSYVNVPIVADGWTSAFPVEVVATFGPIDSDRAIDWAALTNGEDRVEGTLRTGPVPKPDALVPGLSFSDSVVVINVGTEPSPPVISGVFTLFMIVTAAVSATVLWNSHGAKGDPHRAAPAVGLSESSSRTTSS</sequence>
<name>A0A2S9Y8A1_9BACT</name>
<evidence type="ECO:0000313" key="4">
    <source>
        <dbReference type="Proteomes" id="UP000238823"/>
    </source>
</evidence>
<gene>
    <name evidence="3" type="ORF">ENSA7_56880</name>
</gene>
<feature type="compositionally biased region" description="Low complexity" evidence="1">
    <location>
        <begin position="210"/>
        <end position="219"/>
    </location>
</feature>
<reference evidence="3 4" key="1">
    <citation type="submission" date="2018-03" db="EMBL/GenBank/DDBJ databases">
        <title>Draft Genome Sequences of the Obligatory Marine Myxobacteria Enhygromyxa salina SWB007.</title>
        <authorList>
            <person name="Poehlein A."/>
            <person name="Moghaddam J.A."/>
            <person name="Harms H."/>
            <person name="Alanjari M."/>
            <person name="Koenig G.M."/>
            <person name="Daniel R."/>
            <person name="Schaeberle T.F."/>
        </authorList>
    </citation>
    <scope>NUCLEOTIDE SEQUENCE [LARGE SCALE GENOMIC DNA]</scope>
    <source>
        <strain evidence="3 4">SWB007</strain>
    </source>
</reference>
<evidence type="ECO:0000256" key="1">
    <source>
        <dbReference type="SAM" id="MobiDB-lite"/>
    </source>
</evidence>
<keyword evidence="2" id="KW-0812">Transmembrane</keyword>
<comment type="caution">
    <text evidence="3">The sequence shown here is derived from an EMBL/GenBank/DDBJ whole genome shotgun (WGS) entry which is preliminary data.</text>
</comment>
<proteinExistence type="predicted"/>
<dbReference type="AlphaFoldDB" id="A0A2S9Y8A1"/>
<feature type="transmembrane region" description="Helical" evidence="2">
    <location>
        <begin position="12"/>
        <end position="30"/>
    </location>
</feature>
<protein>
    <recommendedName>
        <fullName evidence="5">SURF1-like protein</fullName>
    </recommendedName>
</protein>
<keyword evidence="2" id="KW-0472">Membrane</keyword>
<feature type="transmembrane region" description="Helical" evidence="2">
    <location>
        <begin position="170"/>
        <end position="192"/>
    </location>
</feature>
<accession>A0A2S9Y8A1</accession>
<organism evidence="3 4">
    <name type="scientific">Enhygromyxa salina</name>
    <dbReference type="NCBI Taxonomy" id="215803"/>
    <lineage>
        <taxon>Bacteria</taxon>
        <taxon>Pseudomonadati</taxon>
        <taxon>Myxococcota</taxon>
        <taxon>Polyangia</taxon>
        <taxon>Nannocystales</taxon>
        <taxon>Nannocystaceae</taxon>
        <taxon>Enhygromyxa</taxon>
    </lineage>
</organism>